<dbReference type="RefSeq" id="WP_047769346.1">
    <property type="nucleotide sequence ID" value="NZ_AZGM01000022.1"/>
</dbReference>
<keyword evidence="11 17" id="KW-0808">Transferase</keyword>
<evidence type="ECO:0000256" key="20">
    <source>
        <dbReference type="PIRSR" id="PIRSR000732-3"/>
    </source>
</evidence>
<reference evidence="24 25" key="1">
    <citation type="journal article" date="2015" name="Genome Announc.">
        <title>Expanding the biotechnology potential of lactobacilli through comparative genomics of 213 strains and associated genera.</title>
        <authorList>
            <person name="Sun Z."/>
            <person name="Harris H.M."/>
            <person name="McCann A."/>
            <person name="Guo C."/>
            <person name="Argimon S."/>
            <person name="Zhang W."/>
            <person name="Yang X."/>
            <person name="Jeffery I.B."/>
            <person name="Cooney J.C."/>
            <person name="Kagawa T.F."/>
            <person name="Liu W."/>
            <person name="Song Y."/>
            <person name="Salvetti E."/>
            <person name="Wrobel A."/>
            <person name="Rasinkangas P."/>
            <person name="Parkhill J."/>
            <person name="Rea M.C."/>
            <person name="O'Sullivan O."/>
            <person name="Ritari J."/>
            <person name="Douillard F.P."/>
            <person name="Paul Ross R."/>
            <person name="Yang R."/>
            <person name="Briner A.E."/>
            <person name="Felis G.E."/>
            <person name="de Vos W.M."/>
            <person name="Barrangou R."/>
            <person name="Klaenhammer T.R."/>
            <person name="Caufield P.W."/>
            <person name="Cui Y."/>
            <person name="Zhang H."/>
            <person name="O'Toole P.W."/>
        </authorList>
    </citation>
    <scope>NUCLEOTIDE SEQUENCE [LARGE SCALE GENOMIC DNA]</scope>
    <source>
        <strain evidence="24 25">DSM 6035</strain>
    </source>
</reference>
<dbReference type="InterPro" id="IPR036637">
    <property type="entry name" value="Phosphohistidine_dom_sf"/>
</dbReference>
<evidence type="ECO:0000256" key="18">
    <source>
        <dbReference type="PIRSR" id="PIRSR000732-1"/>
    </source>
</evidence>
<evidence type="ECO:0000313" key="25">
    <source>
        <dbReference type="Proteomes" id="UP000051412"/>
    </source>
</evidence>
<evidence type="ECO:0000256" key="5">
    <source>
        <dbReference type="ARBA" id="ARBA00007837"/>
    </source>
</evidence>
<evidence type="ECO:0000259" key="21">
    <source>
        <dbReference type="Pfam" id="PF00391"/>
    </source>
</evidence>
<comment type="similarity">
    <text evidence="5 17">Belongs to the PEP-utilizing enzyme family.</text>
</comment>
<evidence type="ECO:0000256" key="8">
    <source>
        <dbReference type="ARBA" id="ARBA00022448"/>
    </source>
</evidence>
<dbReference type="Pfam" id="PF05524">
    <property type="entry name" value="PEP-utilisers_N"/>
    <property type="match status" value="1"/>
</dbReference>
<keyword evidence="10 17" id="KW-0762">Sugar transport</keyword>
<dbReference type="InterPro" id="IPR023151">
    <property type="entry name" value="PEP_util_CS"/>
</dbReference>
<comment type="caution">
    <text evidence="24">The sequence shown here is derived from an EMBL/GenBank/DDBJ whole genome shotgun (WGS) entry which is preliminary data.</text>
</comment>
<organism evidence="24 25">
    <name type="scientific">Limosilactobacillus panis DSM 6035</name>
    <dbReference type="NCBI Taxonomy" id="1423782"/>
    <lineage>
        <taxon>Bacteria</taxon>
        <taxon>Bacillati</taxon>
        <taxon>Bacillota</taxon>
        <taxon>Bacilli</taxon>
        <taxon>Lactobacillales</taxon>
        <taxon>Lactobacillaceae</taxon>
        <taxon>Limosilactobacillus</taxon>
    </lineage>
</organism>
<dbReference type="GO" id="GO:0005737">
    <property type="term" value="C:cytoplasm"/>
    <property type="evidence" value="ECO:0007669"/>
    <property type="project" value="UniProtKB-SubCell"/>
</dbReference>
<evidence type="ECO:0000256" key="16">
    <source>
        <dbReference type="ARBA" id="ARBA00033235"/>
    </source>
</evidence>
<name>A0A0R1XSD3_9LACO</name>
<dbReference type="Pfam" id="PF02896">
    <property type="entry name" value="PEP-utilizers_C"/>
    <property type="match status" value="1"/>
</dbReference>
<evidence type="ECO:0000256" key="7">
    <source>
        <dbReference type="ARBA" id="ARBA00016544"/>
    </source>
</evidence>
<evidence type="ECO:0000256" key="14">
    <source>
        <dbReference type="ARBA" id="ARBA00022777"/>
    </source>
</evidence>
<evidence type="ECO:0000256" key="15">
    <source>
        <dbReference type="ARBA" id="ARBA00022842"/>
    </source>
</evidence>
<dbReference type="PATRIC" id="fig|1423782.4.peg.1350"/>
<dbReference type="InterPro" id="IPR008731">
    <property type="entry name" value="PTS_EIN"/>
</dbReference>
<dbReference type="PIRSF" id="PIRSF000732">
    <property type="entry name" value="PTS_enzyme_I"/>
    <property type="match status" value="1"/>
</dbReference>
<evidence type="ECO:0000313" key="24">
    <source>
        <dbReference type="EMBL" id="KRM29539.1"/>
    </source>
</evidence>
<keyword evidence="8 17" id="KW-0813">Transport</keyword>
<evidence type="ECO:0000256" key="2">
    <source>
        <dbReference type="ARBA" id="ARBA00001946"/>
    </source>
</evidence>
<feature type="binding site" evidence="19">
    <location>
        <position position="333"/>
    </location>
    <ligand>
        <name>phosphoenolpyruvate</name>
        <dbReference type="ChEBI" id="CHEBI:58702"/>
    </ligand>
</feature>
<dbReference type="PANTHER" id="PTHR46244:SF3">
    <property type="entry name" value="PHOSPHOENOLPYRUVATE-PROTEIN PHOSPHOTRANSFERASE"/>
    <property type="match status" value="1"/>
</dbReference>
<keyword evidence="13 17" id="KW-0479">Metal-binding</keyword>
<dbReference type="InterPro" id="IPR040442">
    <property type="entry name" value="Pyrv_kinase-like_dom_sf"/>
</dbReference>
<dbReference type="GO" id="GO:0009401">
    <property type="term" value="P:phosphoenolpyruvate-dependent sugar phosphotransferase system"/>
    <property type="evidence" value="ECO:0007669"/>
    <property type="project" value="UniProtKB-KW"/>
</dbReference>
<dbReference type="PANTHER" id="PTHR46244">
    <property type="entry name" value="PHOSPHOENOLPYRUVATE-PROTEIN PHOSPHOTRANSFERASE"/>
    <property type="match status" value="1"/>
</dbReference>
<dbReference type="Gene3D" id="3.20.20.60">
    <property type="entry name" value="Phosphoenolpyruvate-binding domains"/>
    <property type="match status" value="1"/>
</dbReference>
<dbReference type="Gene3D" id="1.10.274.10">
    <property type="entry name" value="PtsI, HPr-binding domain"/>
    <property type="match status" value="1"/>
</dbReference>
<keyword evidence="12 17" id="KW-0598">Phosphotransferase system</keyword>
<feature type="binding site" evidence="19">
    <location>
        <position position="297"/>
    </location>
    <ligand>
        <name>phosphoenolpyruvate</name>
        <dbReference type="ChEBI" id="CHEBI:58702"/>
    </ligand>
</feature>
<dbReference type="InterPro" id="IPR050499">
    <property type="entry name" value="PEP-utilizing_PTS_enzyme"/>
</dbReference>
<feature type="domain" description="PEP-utilising enzyme C-terminal" evidence="22">
    <location>
        <begin position="252"/>
        <end position="542"/>
    </location>
</feature>
<feature type="binding site" evidence="20">
    <location>
        <position position="456"/>
    </location>
    <ligand>
        <name>Mg(2+)</name>
        <dbReference type="ChEBI" id="CHEBI:18420"/>
    </ligand>
</feature>
<evidence type="ECO:0000256" key="1">
    <source>
        <dbReference type="ARBA" id="ARBA00000683"/>
    </source>
</evidence>
<evidence type="ECO:0000256" key="17">
    <source>
        <dbReference type="PIRNR" id="PIRNR000732"/>
    </source>
</evidence>
<evidence type="ECO:0000256" key="13">
    <source>
        <dbReference type="ARBA" id="ARBA00022723"/>
    </source>
</evidence>
<comment type="catalytic activity">
    <reaction evidence="1 17">
        <text>L-histidyl-[protein] + phosphoenolpyruvate = N(pros)-phospho-L-histidyl-[protein] + pyruvate</text>
        <dbReference type="Rhea" id="RHEA:23880"/>
        <dbReference type="Rhea" id="RHEA-COMP:9745"/>
        <dbReference type="Rhea" id="RHEA-COMP:9746"/>
        <dbReference type="ChEBI" id="CHEBI:15361"/>
        <dbReference type="ChEBI" id="CHEBI:29979"/>
        <dbReference type="ChEBI" id="CHEBI:58702"/>
        <dbReference type="ChEBI" id="CHEBI:64837"/>
        <dbReference type="EC" id="2.7.3.9"/>
    </reaction>
</comment>
<protein>
    <recommendedName>
        <fullName evidence="7 17">Phosphoenolpyruvate-protein phosphotransferase</fullName>
        <ecNumber evidence="6 17">2.7.3.9</ecNumber>
    </recommendedName>
    <alternativeName>
        <fullName evidence="16 17">Phosphotransferase system, enzyme I</fullName>
    </alternativeName>
</protein>
<dbReference type="OrthoDB" id="9765468at2"/>
<feature type="domain" description="Phosphotransferase system enzyme I N-terminal" evidence="23">
    <location>
        <begin position="6"/>
        <end position="127"/>
    </location>
</feature>
<dbReference type="InterPro" id="IPR036618">
    <property type="entry name" value="PtsI_HPr-bd_sf"/>
</dbReference>
<dbReference type="Gene3D" id="3.50.30.10">
    <property type="entry name" value="Phosphohistidine domain"/>
    <property type="match status" value="1"/>
</dbReference>
<feature type="active site" description="Tele-phosphohistidine intermediate" evidence="18">
    <location>
        <position position="190"/>
    </location>
</feature>
<dbReference type="InterPro" id="IPR000121">
    <property type="entry name" value="PEP_util_C"/>
</dbReference>
<evidence type="ECO:0000256" key="3">
    <source>
        <dbReference type="ARBA" id="ARBA00002728"/>
    </source>
</evidence>
<feature type="binding site" evidence="19">
    <location>
        <begin position="455"/>
        <end position="456"/>
    </location>
    <ligand>
        <name>phosphoenolpyruvate</name>
        <dbReference type="ChEBI" id="CHEBI:58702"/>
    </ligand>
</feature>
<dbReference type="Proteomes" id="UP000051412">
    <property type="component" value="Unassembled WGS sequence"/>
</dbReference>
<dbReference type="PROSITE" id="PS00370">
    <property type="entry name" value="PEP_ENZYMES_PHOS_SITE"/>
    <property type="match status" value="1"/>
</dbReference>
<evidence type="ECO:0000256" key="12">
    <source>
        <dbReference type="ARBA" id="ARBA00022683"/>
    </source>
</evidence>
<keyword evidence="14 17" id="KW-0418">Kinase</keyword>
<evidence type="ECO:0000256" key="10">
    <source>
        <dbReference type="ARBA" id="ARBA00022597"/>
    </source>
</evidence>
<evidence type="ECO:0000256" key="19">
    <source>
        <dbReference type="PIRSR" id="PIRSR000732-2"/>
    </source>
</evidence>
<sequence length="574" mass="63559">MAKEIKGIAASEGIGIAPVYRLVEPDLHYQKRRVNNTLTEYKRVLQAFNESTDELRRIKKNARGRLSDEDLQVFDAHIAILADPELLGQVKQLIDQQQLCAEEAVDQVTSRFAQTMVQMTDPYFKERAGDVKDVAKRAMANLMGKKLPDISTINHPVILVAHEVTPSDTSQMDKKFIKGIVTDVGGRTSHAAIMARTLRIPAVVGTEHAAELTRDGQLMVVDGLRGVAFVEPTQDKVTSYRDKAHELTEERQNWAQLVNAPSVSKNGQRFAIEANIGNPDDVADATRQGADGVGLFRSEFLYMGSDHMPTEEEQFTAYRQAVTGMGGKPVVVRTLDIGGDKPLPYLPLPREMNPFLGYRAIRISLKHPDMFKTQLRALIRASQFGPLSIMFPMIGTIAELRAAEKIFNECRSELQADQPGLGDDIKLGMMIEVPLAAINADQFAKEVDFFSIGTNDLIQYSFAADRGNDAVADLYQPLNPAFLGVIQHVIDAGHRHNTKVAMCGEMAGDRLALPLLMGMGLDEYSMSASSILRTRMMMSKLDTQKCSDLVNEAVNNCVTNEEVEQLVRDRLANN</sequence>
<dbReference type="EMBL" id="AZGM01000022">
    <property type="protein sequence ID" value="KRM29539.1"/>
    <property type="molecule type" value="Genomic_DNA"/>
</dbReference>
<dbReference type="SUPFAM" id="SSF52009">
    <property type="entry name" value="Phosphohistidine domain"/>
    <property type="match status" value="1"/>
</dbReference>
<dbReference type="PRINTS" id="PR01736">
    <property type="entry name" value="PHPHTRNFRASE"/>
</dbReference>
<dbReference type="InterPro" id="IPR006318">
    <property type="entry name" value="PTS_EI-like"/>
</dbReference>
<feature type="binding site" evidence="19">
    <location>
        <position position="466"/>
    </location>
    <ligand>
        <name>phosphoenolpyruvate</name>
        <dbReference type="ChEBI" id="CHEBI:58702"/>
    </ligand>
</feature>
<keyword evidence="15 17" id="KW-0460">Magnesium</keyword>
<keyword evidence="9 17" id="KW-0963">Cytoplasm</keyword>
<evidence type="ECO:0000259" key="23">
    <source>
        <dbReference type="Pfam" id="PF05524"/>
    </source>
</evidence>
<dbReference type="Pfam" id="PF00391">
    <property type="entry name" value="PEP-utilizers"/>
    <property type="match status" value="1"/>
</dbReference>
<dbReference type="GO" id="GO:0046872">
    <property type="term" value="F:metal ion binding"/>
    <property type="evidence" value="ECO:0007669"/>
    <property type="project" value="UniProtKB-KW"/>
</dbReference>
<dbReference type="GO" id="GO:0008965">
    <property type="term" value="F:phosphoenolpyruvate-protein phosphotransferase activity"/>
    <property type="evidence" value="ECO:0007669"/>
    <property type="project" value="UniProtKB-EC"/>
</dbReference>
<keyword evidence="25" id="KW-1185">Reference proteome</keyword>
<feature type="active site" description="Proton donor" evidence="18">
    <location>
        <position position="503"/>
    </location>
</feature>
<feature type="domain" description="PEP-utilising enzyme mobile" evidence="21">
    <location>
        <begin position="154"/>
        <end position="226"/>
    </location>
</feature>
<gene>
    <name evidence="24" type="ORF">FD32_GL001292</name>
</gene>
<evidence type="ECO:0000256" key="9">
    <source>
        <dbReference type="ARBA" id="ARBA00022490"/>
    </source>
</evidence>
<dbReference type="NCBIfam" id="TIGR01417">
    <property type="entry name" value="PTS_I_fam"/>
    <property type="match status" value="1"/>
</dbReference>
<dbReference type="AlphaFoldDB" id="A0A0R1XSD3"/>
<dbReference type="InterPro" id="IPR024692">
    <property type="entry name" value="PTS_EI"/>
</dbReference>
<dbReference type="EC" id="2.7.3.9" evidence="6 17"/>
<comment type="function">
    <text evidence="3 17">General (non sugar-specific) component of the phosphoenolpyruvate-dependent sugar phosphotransferase system (sugar PTS). This major carbohydrate active-transport system catalyzes the phosphorylation of incoming sugar substrates concomitantly with their translocation across the cell membrane. Enzyme I transfers the phosphoryl group from phosphoenolpyruvate (PEP) to the phosphoryl carrier protein (HPr).</text>
</comment>
<dbReference type="GO" id="GO:0016301">
    <property type="term" value="F:kinase activity"/>
    <property type="evidence" value="ECO:0007669"/>
    <property type="project" value="UniProtKB-KW"/>
</dbReference>
<comment type="subcellular location">
    <subcellularLocation>
        <location evidence="4 17">Cytoplasm</location>
    </subcellularLocation>
</comment>
<dbReference type="InterPro" id="IPR015813">
    <property type="entry name" value="Pyrv/PenolPyrv_kinase-like_dom"/>
</dbReference>
<evidence type="ECO:0000259" key="22">
    <source>
        <dbReference type="Pfam" id="PF02896"/>
    </source>
</evidence>
<evidence type="ECO:0000256" key="6">
    <source>
        <dbReference type="ARBA" id="ARBA00012232"/>
    </source>
</evidence>
<proteinExistence type="inferred from homology"/>
<dbReference type="SUPFAM" id="SSF51621">
    <property type="entry name" value="Phosphoenolpyruvate/pyruvate domain"/>
    <property type="match status" value="1"/>
</dbReference>
<dbReference type="PROSITE" id="PS00742">
    <property type="entry name" value="PEP_ENZYMES_2"/>
    <property type="match status" value="1"/>
</dbReference>
<dbReference type="InterPro" id="IPR018274">
    <property type="entry name" value="PEP_util_AS"/>
</dbReference>
<evidence type="ECO:0000256" key="4">
    <source>
        <dbReference type="ARBA" id="ARBA00004496"/>
    </source>
</evidence>
<dbReference type="SUPFAM" id="SSF47831">
    <property type="entry name" value="Enzyme I of the PEP:sugar phosphotransferase system HPr-binding (sub)domain"/>
    <property type="match status" value="1"/>
</dbReference>
<feature type="binding site" evidence="20">
    <location>
        <position position="432"/>
    </location>
    <ligand>
        <name>Mg(2+)</name>
        <dbReference type="ChEBI" id="CHEBI:18420"/>
    </ligand>
</feature>
<comment type="cofactor">
    <cofactor evidence="2 17 20">
        <name>Mg(2+)</name>
        <dbReference type="ChEBI" id="CHEBI:18420"/>
    </cofactor>
</comment>
<accession>A0A0R1XSD3</accession>
<dbReference type="InterPro" id="IPR008279">
    <property type="entry name" value="PEP-util_enz_mobile_dom"/>
</dbReference>
<dbReference type="STRING" id="1423782.FD32_GL001292"/>
<evidence type="ECO:0000256" key="11">
    <source>
        <dbReference type="ARBA" id="ARBA00022679"/>
    </source>
</evidence>